<feature type="transmembrane region" description="Helical" evidence="1">
    <location>
        <begin position="94"/>
        <end position="115"/>
    </location>
</feature>
<accession>A0A2P2C0V1</accession>
<feature type="transmembrane region" description="Helical" evidence="1">
    <location>
        <begin position="212"/>
        <end position="230"/>
    </location>
</feature>
<dbReference type="EMBL" id="CZKA01000022">
    <property type="protein sequence ID" value="CUR55614.1"/>
    <property type="molecule type" value="Genomic_DNA"/>
</dbReference>
<evidence type="ECO:0000259" key="2">
    <source>
        <dbReference type="Pfam" id="PF02517"/>
    </source>
</evidence>
<dbReference type="InterPro" id="IPR003675">
    <property type="entry name" value="Rce1/LyrA-like_dom"/>
</dbReference>
<sequence>MRIDDLLRSSLWDRFPRDHWQSPAAFRRRRVVTVVVVLVGALILAFSLRLEPGSPSFYPATLALAAVWAIGGFASGPLHLGSIAVGAKGHRRPILQPVAIGLGLAGVFTVGALVVKEIPPLERQVTSVLDFADLGVGPLVLLVTVLNGIAEELFFRGAVYAAVKRHQVAVTAVAYCLTTAATGNVMLTFSALLLGVVVGLQRRASGGVLAPILTHLSWSVTMLYVLPAIFA</sequence>
<feature type="transmembrane region" description="Helical" evidence="1">
    <location>
        <begin position="31"/>
        <end position="50"/>
    </location>
</feature>
<organism evidence="3">
    <name type="scientific">metagenome</name>
    <dbReference type="NCBI Taxonomy" id="256318"/>
    <lineage>
        <taxon>unclassified sequences</taxon>
        <taxon>metagenomes</taxon>
    </lineage>
</organism>
<feature type="transmembrane region" description="Helical" evidence="1">
    <location>
        <begin position="167"/>
        <end position="200"/>
    </location>
</feature>
<keyword evidence="1" id="KW-0472">Membrane</keyword>
<keyword evidence="1" id="KW-0812">Transmembrane</keyword>
<dbReference type="GO" id="GO:0080120">
    <property type="term" value="P:CAAX-box protein maturation"/>
    <property type="evidence" value="ECO:0007669"/>
    <property type="project" value="UniProtKB-ARBA"/>
</dbReference>
<dbReference type="AlphaFoldDB" id="A0A2P2C0V1"/>
<reference evidence="3" key="1">
    <citation type="submission" date="2015-08" db="EMBL/GenBank/DDBJ databases">
        <authorList>
            <person name="Babu N.S."/>
            <person name="Beckwith C.J."/>
            <person name="Beseler K.G."/>
            <person name="Brison A."/>
            <person name="Carone J.V."/>
            <person name="Caskin T.P."/>
            <person name="Diamond M."/>
            <person name="Durham M.E."/>
            <person name="Foxe J.M."/>
            <person name="Go M."/>
            <person name="Henderson B.A."/>
            <person name="Jones I.B."/>
            <person name="McGettigan J.A."/>
            <person name="Micheletti S.J."/>
            <person name="Nasrallah M.E."/>
            <person name="Ortiz D."/>
            <person name="Piller C.R."/>
            <person name="Privatt S.R."/>
            <person name="Schneider S.L."/>
            <person name="Sharp S."/>
            <person name="Smith T.C."/>
            <person name="Stanton J.D."/>
            <person name="Ullery H.E."/>
            <person name="Wilson R.J."/>
            <person name="Serrano M.G."/>
            <person name="Buck G."/>
            <person name="Lee V."/>
            <person name="Wang Y."/>
            <person name="Carvalho R."/>
            <person name="Voegtly L."/>
            <person name="Shi R."/>
            <person name="Duckworth R."/>
            <person name="Johnson A."/>
            <person name="Loviza R."/>
            <person name="Walstead R."/>
            <person name="Shah Z."/>
            <person name="Kiflezghi M."/>
            <person name="Wade K."/>
            <person name="Ball S.L."/>
            <person name="Bradley K.W."/>
            <person name="Asai D.J."/>
            <person name="Bowman C.A."/>
            <person name="Russell D.A."/>
            <person name="Pope W.H."/>
            <person name="Jacobs-Sera D."/>
            <person name="Hendrix R.W."/>
            <person name="Hatfull G.F."/>
        </authorList>
    </citation>
    <scope>NUCLEOTIDE SEQUENCE</scope>
</reference>
<evidence type="ECO:0000313" key="3">
    <source>
        <dbReference type="EMBL" id="CUR55614.1"/>
    </source>
</evidence>
<keyword evidence="1" id="KW-1133">Transmembrane helix</keyword>
<feature type="domain" description="CAAX prenyl protease 2/Lysostaphin resistance protein A-like" evidence="2">
    <location>
        <begin position="139"/>
        <end position="220"/>
    </location>
</feature>
<feature type="transmembrane region" description="Helical" evidence="1">
    <location>
        <begin position="135"/>
        <end position="155"/>
    </location>
</feature>
<name>A0A2P2C0V1_9ZZZZ</name>
<dbReference type="GO" id="GO:0004175">
    <property type="term" value="F:endopeptidase activity"/>
    <property type="evidence" value="ECO:0007669"/>
    <property type="project" value="UniProtKB-ARBA"/>
</dbReference>
<dbReference type="Pfam" id="PF02517">
    <property type="entry name" value="Rce1-like"/>
    <property type="match status" value="1"/>
</dbReference>
<evidence type="ECO:0000256" key="1">
    <source>
        <dbReference type="SAM" id="Phobius"/>
    </source>
</evidence>
<protein>
    <submittedName>
        <fullName evidence="3">Abortive infection protein</fullName>
    </submittedName>
</protein>
<gene>
    <name evidence="3" type="ORF">NOCA2290001</name>
</gene>
<proteinExistence type="predicted"/>